<comment type="similarity">
    <text evidence="4">Belongs to the fabD family.</text>
</comment>
<accession>A0A0D4CM70</accession>
<evidence type="ECO:0000256" key="2">
    <source>
        <dbReference type="ARBA" id="ARBA00023315"/>
    </source>
</evidence>
<dbReference type="GO" id="GO:0004314">
    <property type="term" value="F:[acyl-carrier-protein] S-malonyltransferase activity"/>
    <property type="evidence" value="ECO:0007669"/>
    <property type="project" value="UniProtKB-EC"/>
</dbReference>
<evidence type="ECO:0000256" key="5">
    <source>
        <dbReference type="PIRSR" id="PIRSR000446-1"/>
    </source>
</evidence>
<dbReference type="InterPro" id="IPR016036">
    <property type="entry name" value="Malonyl_transacylase_ACP-bd"/>
</dbReference>
<dbReference type="SMART" id="SM00827">
    <property type="entry name" value="PKS_AT"/>
    <property type="match status" value="1"/>
</dbReference>
<dbReference type="EMBL" id="CP011013">
    <property type="protein sequence ID" value="AJT51154.1"/>
    <property type="molecule type" value="Genomic_DNA"/>
</dbReference>
<name>A0A0D4CM70_LIMMU</name>
<dbReference type="RefSeq" id="WP_006500452.1">
    <property type="nucleotide sequence ID" value="NZ_CP011013.1"/>
</dbReference>
<dbReference type="STRING" id="1130798.LBLM1_09395"/>
<dbReference type="InterPro" id="IPR016035">
    <property type="entry name" value="Acyl_Trfase/lysoPLipase"/>
</dbReference>
<dbReference type="Gene3D" id="3.40.366.10">
    <property type="entry name" value="Malonyl-Coenzyme A Acyl Carrier Protein, domain 2"/>
    <property type="match status" value="1"/>
</dbReference>
<dbReference type="PIRSF" id="PIRSF000446">
    <property type="entry name" value="Mct"/>
    <property type="match status" value="1"/>
</dbReference>
<sequence length="310" mass="33892">MQLGILFSGQGAQKPGMGCDLLADETFSKTLEQASEAAELDIVKLLKSENGELNQTRYVQPALAAFSLGIWHMLQRDLPNLPAAGMVGLSLGEYPALMAAESLAIDAGFALLKDRGQYMQKAADEVASTLAAVIDPDIEPVEKICAQLPDVWVANYNSPRQLVIGGTQAGIKEAVERLKASQAAKRVIKLNVSGAFHTPLFDGARQQMKARLCDVEFSQPKVPVISNTIVAPFQTKETAAILERQLAVPTHFGQDLQYLIEHQKIEGTLEIGPGKTLSKFAKQVDAGLKREHIETRLDYENFVKEHVQWS</sequence>
<comment type="catalytic activity">
    <reaction evidence="3 4">
        <text>holo-[ACP] + malonyl-CoA = malonyl-[ACP] + CoA</text>
        <dbReference type="Rhea" id="RHEA:41792"/>
        <dbReference type="Rhea" id="RHEA-COMP:9623"/>
        <dbReference type="Rhea" id="RHEA-COMP:9685"/>
        <dbReference type="ChEBI" id="CHEBI:57287"/>
        <dbReference type="ChEBI" id="CHEBI:57384"/>
        <dbReference type="ChEBI" id="CHEBI:64479"/>
        <dbReference type="ChEBI" id="CHEBI:78449"/>
        <dbReference type="EC" id="2.3.1.39"/>
    </reaction>
</comment>
<feature type="domain" description="Malonyl-CoA:ACP transacylase (MAT)" evidence="6">
    <location>
        <begin position="6"/>
        <end position="292"/>
    </location>
</feature>
<dbReference type="PANTHER" id="PTHR42681:SF1">
    <property type="entry name" value="MALONYL-COA-ACYL CARRIER PROTEIN TRANSACYLASE, MITOCHONDRIAL"/>
    <property type="match status" value="1"/>
</dbReference>
<keyword evidence="1 4" id="KW-0808">Transferase</keyword>
<dbReference type="Gene3D" id="3.30.70.250">
    <property type="entry name" value="Malonyl-CoA ACP transacylase, ACP-binding"/>
    <property type="match status" value="1"/>
</dbReference>
<dbReference type="AlphaFoldDB" id="A0A0D4CM70"/>
<protein>
    <recommendedName>
        <fullName evidence="4">Malonyl CoA-acyl carrier protein transacylase</fullName>
        <ecNumber evidence="4">2.3.1.39</ecNumber>
    </recommendedName>
</protein>
<keyword evidence="2 4" id="KW-0012">Acyltransferase</keyword>
<dbReference type="InterPro" id="IPR014043">
    <property type="entry name" value="Acyl_transferase_dom"/>
</dbReference>
<dbReference type="SUPFAM" id="SSF55048">
    <property type="entry name" value="Probable ACP-binding domain of malonyl-CoA ACP transacylase"/>
    <property type="match status" value="1"/>
</dbReference>
<proteinExistence type="inferred from homology"/>
<feature type="active site" evidence="5">
    <location>
        <position position="197"/>
    </location>
</feature>
<dbReference type="SUPFAM" id="SSF52151">
    <property type="entry name" value="FabD/lysophospholipase-like"/>
    <property type="match status" value="1"/>
</dbReference>
<gene>
    <name evidence="7" type="ORF">LBLM1_09395</name>
</gene>
<reference evidence="7 8" key="1">
    <citation type="journal article" date="2012" name="J. Bacteriol.">
        <title>Genome sequence of Lactobacillus mucosae LM1, isolated from piglet feces.</title>
        <authorList>
            <person name="Lee J.H."/>
            <person name="Valeriano V.D."/>
            <person name="Shin Y.R."/>
            <person name="Chae J.P."/>
            <person name="Kim G.B."/>
            <person name="Ham J.S."/>
            <person name="Chun J."/>
            <person name="Kang D.K."/>
        </authorList>
    </citation>
    <scope>NUCLEOTIDE SEQUENCE [LARGE SCALE GENOMIC DNA]</scope>
    <source>
        <strain evidence="7 8">LM1</strain>
    </source>
</reference>
<dbReference type="InterPro" id="IPR001227">
    <property type="entry name" value="Ac_transferase_dom_sf"/>
</dbReference>
<dbReference type="InterPro" id="IPR050858">
    <property type="entry name" value="Mal-CoA-ACP_Trans/PKS_FabD"/>
</dbReference>
<organism evidence="7 8">
    <name type="scientific">Limosilactobacillus mucosae LM1</name>
    <dbReference type="NCBI Taxonomy" id="1130798"/>
    <lineage>
        <taxon>Bacteria</taxon>
        <taxon>Bacillati</taxon>
        <taxon>Bacillota</taxon>
        <taxon>Bacilli</taxon>
        <taxon>Lactobacillales</taxon>
        <taxon>Lactobacillaceae</taxon>
        <taxon>Limosilactobacillus</taxon>
    </lineage>
</organism>
<dbReference type="InterPro" id="IPR024925">
    <property type="entry name" value="Malonyl_CoA-ACP_transAc"/>
</dbReference>
<dbReference type="GO" id="GO:0005829">
    <property type="term" value="C:cytosol"/>
    <property type="evidence" value="ECO:0007669"/>
    <property type="project" value="TreeGrafter"/>
</dbReference>
<evidence type="ECO:0000256" key="1">
    <source>
        <dbReference type="ARBA" id="ARBA00022679"/>
    </source>
</evidence>
<dbReference type="HOGENOM" id="CLU_030558_1_1_9"/>
<evidence type="ECO:0000256" key="4">
    <source>
        <dbReference type="PIRNR" id="PIRNR000446"/>
    </source>
</evidence>
<dbReference type="KEGG" id="lmu:LBLM1_09395"/>
<dbReference type="Proteomes" id="UP000003645">
    <property type="component" value="Chromosome"/>
</dbReference>
<dbReference type="EC" id="2.3.1.39" evidence="4"/>
<dbReference type="Pfam" id="PF00698">
    <property type="entry name" value="Acyl_transf_1"/>
    <property type="match status" value="1"/>
</dbReference>
<dbReference type="GO" id="GO:0006633">
    <property type="term" value="P:fatty acid biosynthetic process"/>
    <property type="evidence" value="ECO:0007669"/>
    <property type="project" value="TreeGrafter"/>
</dbReference>
<dbReference type="OrthoDB" id="9805460at2"/>
<keyword evidence="8" id="KW-1185">Reference proteome</keyword>
<evidence type="ECO:0000259" key="6">
    <source>
        <dbReference type="SMART" id="SM00827"/>
    </source>
</evidence>
<evidence type="ECO:0000256" key="3">
    <source>
        <dbReference type="ARBA" id="ARBA00048462"/>
    </source>
</evidence>
<evidence type="ECO:0000313" key="8">
    <source>
        <dbReference type="Proteomes" id="UP000003645"/>
    </source>
</evidence>
<dbReference type="PANTHER" id="PTHR42681">
    <property type="entry name" value="MALONYL-COA-ACYL CARRIER PROTEIN TRANSACYLASE, MITOCHONDRIAL"/>
    <property type="match status" value="1"/>
</dbReference>
<feature type="active site" evidence="5">
    <location>
        <position position="90"/>
    </location>
</feature>
<evidence type="ECO:0000313" key="7">
    <source>
        <dbReference type="EMBL" id="AJT51154.1"/>
    </source>
</evidence>